<reference evidence="10" key="1">
    <citation type="journal article" date="2020" name="mSystems">
        <title>Genome- and Community-Level Interaction Insights into Carbon Utilization and Element Cycling Functions of Hydrothermarchaeota in Hydrothermal Sediment.</title>
        <authorList>
            <person name="Zhou Z."/>
            <person name="Liu Y."/>
            <person name="Xu W."/>
            <person name="Pan J."/>
            <person name="Luo Z.H."/>
            <person name="Li M."/>
        </authorList>
    </citation>
    <scope>NUCLEOTIDE SEQUENCE [LARGE SCALE GENOMIC DNA]</scope>
    <source>
        <strain evidence="10">HyVt-26</strain>
    </source>
</reference>
<evidence type="ECO:0000256" key="6">
    <source>
        <dbReference type="ARBA" id="ARBA00023002"/>
    </source>
</evidence>
<dbReference type="Pfam" id="PF01494">
    <property type="entry name" value="FAD_binding_3"/>
    <property type="match status" value="1"/>
</dbReference>
<evidence type="ECO:0000256" key="2">
    <source>
        <dbReference type="ARBA" id="ARBA00004749"/>
    </source>
</evidence>
<evidence type="ECO:0000256" key="3">
    <source>
        <dbReference type="ARBA" id="ARBA00005349"/>
    </source>
</evidence>
<feature type="domain" description="FAD-binding" evidence="9">
    <location>
        <begin position="5"/>
        <end position="317"/>
    </location>
</feature>
<dbReference type="InterPro" id="IPR018168">
    <property type="entry name" value="Ubi_Hdrlase_CS"/>
</dbReference>
<evidence type="ECO:0000256" key="8">
    <source>
        <dbReference type="ARBA" id="ARBA00065734"/>
    </source>
</evidence>
<proteinExistence type="inferred from homology"/>
<dbReference type="Proteomes" id="UP000885822">
    <property type="component" value="Unassembled WGS sequence"/>
</dbReference>
<dbReference type="GO" id="GO:0006744">
    <property type="term" value="P:ubiquinone biosynthetic process"/>
    <property type="evidence" value="ECO:0007669"/>
    <property type="project" value="UniProtKB-UniPathway"/>
</dbReference>
<accession>A0A831KCF8</accession>
<dbReference type="UniPathway" id="UPA00232"/>
<dbReference type="GO" id="GO:0071949">
    <property type="term" value="F:FAD binding"/>
    <property type="evidence" value="ECO:0007669"/>
    <property type="project" value="InterPro"/>
</dbReference>
<dbReference type="SUPFAM" id="SSF51905">
    <property type="entry name" value="FAD/NAD(P)-binding domain"/>
    <property type="match status" value="1"/>
</dbReference>
<evidence type="ECO:0000256" key="1">
    <source>
        <dbReference type="ARBA" id="ARBA00001974"/>
    </source>
</evidence>
<dbReference type="Gene3D" id="3.50.50.60">
    <property type="entry name" value="FAD/NAD(P)-binding domain"/>
    <property type="match status" value="2"/>
</dbReference>
<dbReference type="InterPro" id="IPR051205">
    <property type="entry name" value="UbiH/COQ6_monooxygenase"/>
</dbReference>
<name>A0A831KCF8_9GAMM</name>
<comment type="subunit">
    <text evidence="8">Component of the Ubi complex metabolon, which regroups five ubiquinone biosynthesis proteins (UbiE, UbiF, UbiG, UbiH and UbiI) and two accessory factors (UbiK and the lipid-binding protein UbiJ).</text>
</comment>
<evidence type="ECO:0000313" key="10">
    <source>
        <dbReference type="EMBL" id="HDK37829.1"/>
    </source>
</evidence>
<comment type="pathway">
    <text evidence="2">Cofactor biosynthesis; ubiquinone biosynthesis.</text>
</comment>
<dbReference type="InterPro" id="IPR011295">
    <property type="entry name" value="UbiH"/>
</dbReference>
<dbReference type="GO" id="GO:0008681">
    <property type="term" value="F:2-octaprenyl-6-methoxyphenol hydroxylase activity"/>
    <property type="evidence" value="ECO:0007669"/>
    <property type="project" value="InterPro"/>
</dbReference>
<dbReference type="NCBIfam" id="TIGR01988">
    <property type="entry name" value="Ubi-OHases"/>
    <property type="match status" value="1"/>
</dbReference>
<keyword evidence="4" id="KW-0285">Flavoprotein</keyword>
<organism evidence="10">
    <name type="scientific">Thiolapillus brandeum</name>
    <dbReference type="NCBI Taxonomy" id="1076588"/>
    <lineage>
        <taxon>Bacteria</taxon>
        <taxon>Pseudomonadati</taxon>
        <taxon>Pseudomonadota</taxon>
        <taxon>Gammaproteobacteria</taxon>
        <taxon>Chromatiales</taxon>
        <taxon>Sedimenticolaceae</taxon>
        <taxon>Thiolapillus</taxon>
    </lineage>
</organism>
<dbReference type="NCBIfam" id="TIGR01984">
    <property type="entry name" value="UbiH"/>
    <property type="match status" value="1"/>
</dbReference>
<dbReference type="GO" id="GO:0110142">
    <property type="term" value="C:ubiquinone biosynthesis complex"/>
    <property type="evidence" value="ECO:0007669"/>
    <property type="project" value="UniProtKB-ARBA"/>
</dbReference>
<dbReference type="PANTHER" id="PTHR43876:SF8">
    <property type="entry name" value="2-OCTAPRENYL-6-METHOXYPHENOL HYDROXYLASE"/>
    <property type="match status" value="1"/>
</dbReference>
<evidence type="ECO:0000256" key="4">
    <source>
        <dbReference type="ARBA" id="ARBA00022630"/>
    </source>
</evidence>
<dbReference type="NCBIfam" id="NF004356">
    <property type="entry name" value="PRK05732.1"/>
    <property type="match status" value="1"/>
</dbReference>
<keyword evidence="6" id="KW-0560">Oxidoreductase</keyword>
<dbReference type="PRINTS" id="PR00420">
    <property type="entry name" value="RNGMNOXGNASE"/>
</dbReference>
<dbReference type="InterPro" id="IPR010971">
    <property type="entry name" value="UbiH/COQ6"/>
</dbReference>
<dbReference type="InterPro" id="IPR036188">
    <property type="entry name" value="FAD/NAD-bd_sf"/>
</dbReference>
<comment type="similarity">
    <text evidence="3">Belongs to the UbiH/COQ6 family.</text>
</comment>
<comment type="caution">
    <text evidence="10">The sequence shown here is derived from an EMBL/GenBank/DDBJ whole genome shotgun (WGS) entry which is preliminary data.</text>
</comment>
<dbReference type="PROSITE" id="PS01304">
    <property type="entry name" value="UBIH"/>
    <property type="match status" value="1"/>
</dbReference>
<comment type="cofactor">
    <cofactor evidence="1">
        <name>FAD</name>
        <dbReference type="ChEBI" id="CHEBI:57692"/>
    </cofactor>
</comment>
<keyword evidence="5" id="KW-0274">FAD</keyword>
<dbReference type="FunFam" id="3.50.50.60:FF:000021">
    <property type="entry name" value="Ubiquinone biosynthesis monooxygenase COQ6"/>
    <property type="match status" value="1"/>
</dbReference>
<dbReference type="AlphaFoldDB" id="A0A831KCF8"/>
<evidence type="ECO:0000259" key="9">
    <source>
        <dbReference type="Pfam" id="PF01494"/>
    </source>
</evidence>
<sequence>MKRTYDIIIVGGGMAGASLAIALSGHGLRIALVEAAAFKVDTVPNYDDRGIALAMSSQRIFGALKAWNTMAGQAEAIRHIHISEQGGFGFTHLDADEEHVSALGYVITARNLGAALLKHLSGLEDIDIIAPERVQWVNIDGETAHVGLQQQTLQARLLVAADGGNSFIRQQLGFDVQRREYGQSAITTNLTPGHPHRNIAYERFTRNGPMALLPMTGQRCALVWTVRDEKVGEILSLNDKEFLARIQRQFGWRLGRFQRAGKRSSYPLSQLYVADTILHRAVLIGNAAHTLHPVAGQGFNLGIRDVAALAEVVLQGFQSDEDPGSLTVLQRYQGWRNKDQRQVVQLTDALVRSFSNDLPPVRLARNLGLLTLESLPAARHVIARAAMGISGRLPRLSRGLSL</sequence>
<dbReference type="EMBL" id="DRCV01000103">
    <property type="protein sequence ID" value="HDK37829.1"/>
    <property type="molecule type" value="Genomic_DNA"/>
</dbReference>
<dbReference type="PANTHER" id="PTHR43876">
    <property type="entry name" value="UBIQUINONE BIOSYNTHESIS MONOOXYGENASE COQ6, MITOCHONDRIAL"/>
    <property type="match status" value="1"/>
</dbReference>
<evidence type="ECO:0000256" key="7">
    <source>
        <dbReference type="ARBA" id="ARBA00023033"/>
    </source>
</evidence>
<protein>
    <submittedName>
        <fullName evidence="10">2-octaprenyl-6-methoxyphenyl hydroxylase</fullName>
    </submittedName>
</protein>
<evidence type="ECO:0000256" key="5">
    <source>
        <dbReference type="ARBA" id="ARBA00022827"/>
    </source>
</evidence>
<keyword evidence="7" id="KW-0503">Monooxygenase</keyword>
<dbReference type="InterPro" id="IPR002938">
    <property type="entry name" value="FAD-bd"/>
</dbReference>
<gene>
    <name evidence="10" type="ORF">ENG92_02290</name>
</gene>